<accession>K5WMW9</accession>
<evidence type="ECO:0000259" key="2">
    <source>
        <dbReference type="Pfam" id="PF12697"/>
    </source>
</evidence>
<dbReference type="AlphaFoldDB" id="K5WMW9"/>
<evidence type="ECO:0000256" key="1">
    <source>
        <dbReference type="SAM" id="SignalP"/>
    </source>
</evidence>
<dbReference type="SUPFAM" id="SSF53474">
    <property type="entry name" value="alpha/beta-Hydrolases"/>
    <property type="match status" value="1"/>
</dbReference>
<dbReference type="InterPro" id="IPR029058">
    <property type="entry name" value="AB_hydrolase_fold"/>
</dbReference>
<proteinExistence type="predicted"/>
<dbReference type="InParanoid" id="K5WMW9"/>
<keyword evidence="4" id="KW-1185">Reference proteome</keyword>
<dbReference type="EMBL" id="JH930468">
    <property type="protein sequence ID" value="EKM60564.1"/>
    <property type="molecule type" value="Genomic_DNA"/>
</dbReference>
<sequence length="408" mass="44780">MRLARTQLCLLGLATAATAVDFNPTNNTAGYDTSRIGPTNANCQRQMYRLDITSNNIQFQNVDSNANQTYLIALFQTFATSMANFTEMYEKPDKQSVHNTYSLSGTLCVPKNGAKNVSNVQFLLHGVGFDSSYWDFMPDNSTEEYSYVHAASDAGYVTFRYDQLGTGLSEHPQDAYNVVQAPTDLAIATKFAQMLRNGDIGNMKFNKVVGIGHSYGSVQTQALSAASPDLLDAVLLQGFSVNATGQLPFLTGGDYQPAVAVAPDRFADKGISNAYVINQSPYSNQFDFFYFPYFSDAALQRSFQTEQPATQGVLFTQTVIMQNATNFKGPVHVVTGAQDLPFCDRDCYAVPPGSPYPNVPSYVKTLYPNARNFSVYIPANTGHGVNAHYSAPETYKEMLQFVDYALSS</sequence>
<dbReference type="STRING" id="650164.K5WMW9"/>
<organism evidence="3 4">
    <name type="scientific">Phanerochaete carnosa (strain HHB-10118-sp)</name>
    <name type="common">White-rot fungus</name>
    <name type="synonym">Peniophora carnosa</name>
    <dbReference type="NCBI Taxonomy" id="650164"/>
    <lineage>
        <taxon>Eukaryota</taxon>
        <taxon>Fungi</taxon>
        <taxon>Dikarya</taxon>
        <taxon>Basidiomycota</taxon>
        <taxon>Agaricomycotina</taxon>
        <taxon>Agaricomycetes</taxon>
        <taxon>Polyporales</taxon>
        <taxon>Phanerochaetaceae</taxon>
        <taxon>Phanerochaete</taxon>
    </lineage>
</organism>
<evidence type="ECO:0000313" key="3">
    <source>
        <dbReference type="EMBL" id="EKM60564.1"/>
    </source>
</evidence>
<name>K5WMW9_PHACS</name>
<dbReference type="OrthoDB" id="1743579at2759"/>
<evidence type="ECO:0000313" key="4">
    <source>
        <dbReference type="Proteomes" id="UP000008370"/>
    </source>
</evidence>
<dbReference type="GeneID" id="18907614"/>
<feature type="signal peptide" evidence="1">
    <location>
        <begin position="1"/>
        <end position="19"/>
    </location>
</feature>
<feature type="domain" description="AB hydrolase-1" evidence="2">
    <location>
        <begin position="123"/>
        <end position="393"/>
    </location>
</feature>
<gene>
    <name evidence="3" type="ORF">PHACADRAFT_110063</name>
</gene>
<dbReference type="Pfam" id="PF12697">
    <property type="entry name" value="Abhydrolase_6"/>
    <property type="match status" value="1"/>
</dbReference>
<protein>
    <recommendedName>
        <fullName evidence="2">AB hydrolase-1 domain-containing protein</fullName>
    </recommendedName>
</protein>
<reference evidence="3 4" key="1">
    <citation type="journal article" date="2012" name="BMC Genomics">
        <title>Comparative genomics of the white-rot fungi, Phanerochaete carnosa and P. chrysosporium, to elucidate the genetic basis of the distinct wood types they colonize.</title>
        <authorList>
            <person name="Suzuki H."/>
            <person name="MacDonald J."/>
            <person name="Syed K."/>
            <person name="Salamov A."/>
            <person name="Hori C."/>
            <person name="Aerts A."/>
            <person name="Henrissat B."/>
            <person name="Wiebenga A."/>
            <person name="vanKuyk P.A."/>
            <person name="Barry K."/>
            <person name="Lindquist E."/>
            <person name="LaButti K."/>
            <person name="Lapidus A."/>
            <person name="Lucas S."/>
            <person name="Coutinho P."/>
            <person name="Gong Y."/>
            <person name="Samejima M."/>
            <person name="Mahadevan R."/>
            <person name="Abou-Zaid M."/>
            <person name="de Vries R.P."/>
            <person name="Igarashi K."/>
            <person name="Yadav J.S."/>
            <person name="Grigoriev I.V."/>
            <person name="Master E.R."/>
        </authorList>
    </citation>
    <scope>NUCLEOTIDE SEQUENCE [LARGE SCALE GENOMIC DNA]</scope>
    <source>
        <strain evidence="3 4">HHB-10118-sp</strain>
    </source>
</reference>
<dbReference type="KEGG" id="pco:PHACADRAFT_110063"/>
<dbReference type="RefSeq" id="XP_007390017.1">
    <property type="nucleotide sequence ID" value="XM_007389955.1"/>
</dbReference>
<feature type="chain" id="PRO_5003889552" description="AB hydrolase-1 domain-containing protein" evidence="1">
    <location>
        <begin position="20"/>
        <end position="408"/>
    </location>
</feature>
<keyword evidence="1" id="KW-0732">Signal</keyword>
<dbReference type="HOGENOM" id="CLU_034763_1_0_1"/>
<dbReference type="Proteomes" id="UP000008370">
    <property type="component" value="Unassembled WGS sequence"/>
</dbReference>
<dbReference type="InterPro" id="IPR000073">
    <property type="entry name" value="AB_hydrolase_1"/>
</dbReference>
<dbReference type="Gene3D" id="3.40.50.1820">
    <property type="entry name" value="alpha/beta hydrolase"/>
    <property type="match status" value="1"/>
</dbReference>